<protein>
    <submittedName>
        <fullName evidence="2">Uncharacterized protein</fullName>
    </submittedName>
</protein>
<name>A0A6C0CR00_9ZZZZ</name>
<accession>A0A6C0CR00</accession>
<evidence type="ECO:0000256" key="1">
    <source>
        <dbReference type="SAM" id="Phobius"/>
    </source>
</evidence>
<organism evidence="2">
    <name type="scientific">viral metagenome</name>
    <dbReference type="NCBI Taxonomy" id="1070528"/>
    <lineage>
        <taxon>unclassified sequences</taxon>
        <taxon>metagenomes</taxon>
        <taxon>organismal metagenomes</taxon>
    </lineage>
</organism>
<reference evidence="2" key="1">
    <citation type="journal article" date="2020" name="Nature">
        <title>Giant virus diversity and host interactions through global metagenomics.</title>
        <authorList>
            <person name="Schulz F."/>
            <person name="Roux S."/>
            <person name="Paez-Espino D."/>
            <person name="Jungbluth S."/>
            <person name="Walsh D.A."/>
            <person name="Denef V.J."/>
            <person name="McMahon K.D."/>
            <person name="Konstantinidis K.T."/>
            <person name="Eloe-Fadrosh E.A."/>
            <person name="Kyrpides N.C."/>
            <person name="Woyke T."/>
        </authorList>
    </citation>
    <scope>NUCLEOTIDE SEQUENCE</scope>
    <source>
        <strain evidence="2">GVMAG-M-3300021425-30</strain>
    </source>
</reference>
<dbReference type="EMBL" id="MN739470">
    <property type="protein sequence ID" value="QHT06572.1"/>
    <property type="molecule type" value="Genomic_DNA"/>
</dbReference>
<sequence length="185" mass="21142">MNCFQKKKDCCVCYEKRDIVVKCKYCIEGTICHECYNNLSRYGQDKKCPCCRQDDWSSSVAVKTKVYPKVEERDVEEIDLESGVQSSRKLCRNSITERCMINMRNSLRNILYVVKALWIVSFLWIIGLFSMFMVGAITSEHDGNVIVMTIVPIIVGLIEIILVMCCCCNGECRLGFIQSIACGKK</sequence>
<feature type="transmembrane region" description="Helical" evidence="1">
    <location>
        <begin position="110"/>
        <end position="133"/>
    </location>
</feature>
<proteinExistence type="predicted"/>
<evidence type="ECO:0000313" key="2">
    <source>
        <dbReference type="EMBL" id="QHT06572.1"/>
    </source>
</evidence>
<keyword evidence="1" id="KW-0472">Membrane</keyword>
<keyword evidence="1" id="KW-0812">Transmembrane</keyword>
<feature type="transmembrane region" description="Helical" evidence="1">
    <location>
        <begin position="145"/>
        <end position="168"/>
    </location>
</feature>
<keyword evidence="1" id="KW-1133">Transmembrane helix</keyword>
<dbReference type="AlphaFoldDB" id="A0A6C0CR00"/>